<accession>A0AAW0QHI1</accession>
<evidence type="ECO:0000313" key="2">
    <source>
        <dbReference type="EMBL" id="KAK8100658.1"/>
    </source>
</evidence>
<gene>
    <name evidence="2" type="ORF">PG999_011032</name>
</gene>
<comment type="caution">
    <text evidence="2">The sequence shown here is derived from an EMBL/GenBank/DDBJ whole genome shotgun (WGS) entry which is preliminary data.</text>
</comment>
<evidence type="ECO:0000313" key="3">
    <source>
        <dbReference type="Proteomes" id="UP001392437"/>
    </source>
</evidence>
<dbReference type="EMBL" id="JAQQWP010000009">
    <property type="protein sequence ID" value="KAK8100658.1"/>
    <property type="molecule type" value="Genomic_DNA"/>
</dbReference>
<keyword evidence="3" id="KW-1185">Reference proteome</keyword>
<name>A0AAW0QHI1_9PEZI</name>
<feature type="compositionally biased region" description="Low complexity" evidence="1">
    <location>
        <begin position="110"/>
        <end position="120"/>
    </location>
</feature>
<organism evidence="2 3">
    <name type="scientific">Apiospora kogelbergensis</name>
    <dbReference type="NCBI Taxonomy" id="1337665"/>
    <lineage>
        <taxon>Eukaryota</taxon>
        <taxon>Fungi</taxon>
        <taxon>Dikarya</taxon>
        <taxon>Ascomycota</taxon>
        <taxon>Pezizomycotina</taxon>
        <taxon>Sordariomycetes</taxon>
        <taxon>Xylariomycetidae</taxon>
        <taxon>Amphisphaeriales</taxon>
        <taxon>Apiosporaceae</taxon>
        <taxon>Apiospora</taxon>
    </lineage>
</organism>
<feature type="compositionally biased region" description="Basic and acidic residues" evidence="1">
    <location>
        <begin position="123"/>
        <end position="148"/>
    </location>
</feature>
<feature type="compositionally biased region" description="Basic and acidic residues" evidence="1">
    <location>
        <begin position="170"/>
        <end position="190"/>
    </location>
</feature>
<proteinExistence type="predicted"/>
<evidence type="ECO:0000256" key="1">
    <source>
        <dbReference type="SAM" id="MobiDB-lite"/>
    </source>
</evidence>
<dbReference type="Proteomes" id="UP001392437">
    <property type="component" value="Unassembled WGS sequence"/>
</dbReference>
<protein>
    <submittedName>
        <fullName evidence="2">Uncharacterized protein</fullName>
    </submittedName>
</protein>
<feature type="compositionally biased region" description="Basic and acidic residues" evidence="1">
    <location>
        <begin position="61"/>
        <end position="72"/>
    </location>
</feature>
<feature type="region of interest" description="Disordered" evidence="1">
    <location>
        <begin position="37"/>
        <end position="190"/>
    </location>
</feature>
<sequence length="190" mass="19931">MICLTLITLKNSLAAGLQRISDSLFLNDDKALESLPEPYIPSANTSDPVIAGEASNATMAGDKKETLREKATKQLHGSDSNPSMLGDPISLKAESSGTNPTPDEAGAVRSSSSGSTTQGGPEARTEKHDKHGGVHDGRGKETLREKAAKKLKGPDANPSQLGDPVSLKNETSDHIPRPSEAGARPRDSKL</sequence>
<reference evidence="2 3" key="1">
    <citation type="submission" date="2023-01" db="EMBL/GenBank/DDBJ databases">
        <title>Analysis of 21 Apiospora genomes using comparative genomics revels a genus with tremendous synthesis potential of carbohydrate active enzymes and secondary metabolites.</title>
        <authorList>
            <person name="Sorensen T."/>
        </authorList>
    </citation>
    <scope>NUCLEOTIDE SEQUENCE [LARGE SCALE GENOMIC DNA]</scope>
    <source>
        <strain evidence="2 3">CBS 117206</strain>
    </source>
</reference>
<dbReference type="AlphaFoldDB" id="A0AAW0QHI1"/>